<feature type="chain" id="PRO_5025476441" evidence="1">
    <location>
        <begin position="18"/>
        <end position="75"/>
    </location>
</feature>
<evidence type="ECO:0000313" key="2">
    <source>
        <dbReference type="EMBL" id="MXU83491.1"/>
    </source>
</evidence>
<dbReference type="EMBL" id="GIFC01001408">
    <property type="protein sequence ID" value="MXU83491.1"/>
    <property type="molecule type" value="Transcribed_RNA"/>
</dbReference>
<name>A0A6B0TZT5_IXORI</name>
<sequence>MLFFFVSFLSHVETVSCVQCIKCCLEDLEAVWKKSVHFFFKGPLSLLVCMCAQQFSSSQRLEMADNARETKEYIY</sequence>
<proteinExistence type="predicted"/>
<reference evidence="2" key="1">
    <citation type="submission" date="2019-12" db="EMBL/GenBank/DDBJ databases">
        <title>An insight into the sialome of adult female Ixodes ricinus ticks feeding for 6 days.</title>
        <authorList>
            <person name="Perner J."/>
            <person name="Ribeiro J.M.C."/>
        </authorList>
    </citation>
    <scope>NUCLEOTIDE SEQUENCE</scope>
    <source>
        <strain evidence="2">Semi-engorged</strain>
        <tissue evidence="2">Salivary glands</tissue>
    </source>
</reference>
<protein>
    <submittedName>
        <fullName evidence="2">Putative secreted protein</fullName>
    </submittedName>
</protein>
<evidence type="ECO:0000256" key="1">
    <source>
        <dbReference type="SAM" id="SignalP"/>
    </source>
</evidence>
<feature type="signal peptide" evidence="1">
    <location>
        <begin position="1"/>
        <end position="17"/>
    </location>
</feature>
<dbReference type="AlphaFoldDB" id="A0A6B0TZT5"/>
<keyword evidence="1" id="KW-0732">Signal</keyword>
<accession>A0A6B0TZT5</accession>
<organism evidence="2">
    <name type="scientific">Ixodes ricinus</name>
    <name type="common">Common tick</name>
    <name type="synonym">Acarus ricinus</name>
    <dbReference type="NCBI Taxonomy" id="34613"/>
    <lineage>
        <taxon>Eukaryota</taxon>
        <taxon>Metazoa</taxon>
        <taxon>Ecdysozoa</taxon>
        <taxon>Arthropoda</taxon>
        <taxon>Chelicerata</taxon>
        <taxon>Arachnida</taxon>
        <taxon>Acari</taxon>
        <taxon>Parasitiformes</taxon>
        <taxon>Ixodida</taxon>
        <taxon>Ixodoidea</taxon>
        <taxon>Ixodidae</taxon>
        <taxon>Ixodinae</taxon>
        <taxon>Ixodes</taxon>
    </lineage>
</organism>